<feature type="non-terminal residue" evidence="11">
    <location>
        <position position="220"/>
    </location>
</feature>
<dbReference type="GO" id="GO:0045717">
    <property type="term" value="P:negative regulation of fatty acid biosynthetic process"/>
    <property type="evidence" value="ECO:0007669"/>
    <property type="project" value="UniProtKB-ARBA"/>
</dbReference>
<evidence type="ECO:0000256" key="1">
    <source>
        <dbReference type="ARBA" id="ARBA00012513"/>
    </source>
</evidence>
<dbReference type="PROSITE" id="PS00107">
    <property type="entry name" value="PROTEIN_KINASE_ATP"/>
    <property type="match status" value="1"/>
</dbReference>
<protein>
    <recommendedName>
        <fullName evidence="1">non-specific serine/threonine protein kinase</fullName>
        <ecNumber evidence="1">2.7.11.1</ecNumber>
    </recommendedName>
</protein>
<dbReference type="PROSITE" id="PS00108">
    <property type="entry name" value="PROTEIN_KINASE_ST"/>
    <property type="match status" value="1"/>
</dbReference>
<dbReference type="InterPro" id="IPR000719">
    <property type="entry name" value="Prot_kinase_dom"/>
</dbReference>
<evidence type="ECO:0000256" key="5">
    <source>
        <dbReference type="ARBA" id="ARBA00022777"/>
    </source>
</evidence>
<gene>
    <name evidence="11" type="ORF">H9815_13960</name>
</gene>
<dbReference type="FunFam" id="1.10.510.10:FF:000021">
    <property type="entry name" value="Serine/threonine protein kinase"/>
    <property type="match status" value="1"/>
</dbReference>
<dbReference type="PROSITE" id="PS50011">
    <property type="entry name" value="PROTEIN_KINASE_DOM"/>
    <property type="match status" value="1"/>
</dbReference>
<evidence type="ECO:0000256" key="6">
    <source>
        <dbReference type="ARBA" id="ARBA00022840"/>
    </source>
</evidence>
<reference evidence="11" key="2">
    <citation type="submission" date="2021-04" db="EMBL/GenBank/DDBJ databases">
        <authorList>
            <person name="Gilroy R."/>
        </authorList>
    </citation>
    <scope>NUCLEOTIDE SEQUENCE</scope>
    <source>
        <strain evidence="11">ChiGjej4B4-7305</strain>
    </source>
</reference>
<dbReference type="FunFam" id="3.30.200.20:FF:000035">
    <property type="entry name" value="Serine/threonine protein kinase Stk1"/>
    <property type="match status" value="1"/>
</dbReference>
<dbReference type="GO" id="GO:0004674">
    <property type="term" value="F:protein serine/threonine kinase activity"/>
    <property type="evidence" value="ECO:0007669"/>
    <property type="project" value="UniProtKB-KW"/>
</dbReference>
<evidence type="ECO:0000313" key="11">
    <source>
        <dbReference type="EMBL" id="HIZ36874.1"/>
    </source>
</evidence>
<dbReference type="CDD" id="cd14014">
    <property type="entry name" value="STKc_PknB_like"/>
    <property type="match status" value="1"/>
</dbReference>
<name>A0A9D2EFT2_9MICO</name>
<dbReference type="InterPro" id="IPR011009">
    <property type="entry name" value="Kinase-like_dom_sf"/>
</dbReference>
<reference evidence="11" key="1">
    <citation type="journal article" date="2021" name="PeerJ">
        <title>Extensive microbial diversity within the chicken gut microbiome revealed by metagenomics and culture.</title>
        <authorList>
            <person name="Gilroy R."/>
            <person name="Ravi A."/>
            <person name="Getino M."/>
            <person name="Pursley I."/>
            <person name="Horton D.L."/>
            <person name="Alikhan N.F."/>
            <person name="Baker D."/>
            <person name="Gharbi K."/>
            <person name="Hall N."/>
            <person name="Watson M."/>
            <person name="Adriaenssens E.M."/>
            <person name="Foster-Nyarko E."/>
            <person name="Jarju S."/>
            <person name="Secka A."/>
            <person name="Antonio M."/>
            <person name="Oren A."/>
            <person name="Chaudhuri R.R."/>
            <person name="La Ragione R."/>
            <person name="Hildebrand F."/>
            <person name="Pallen M.J."/>
        </authorList>
    </citation>
    <scope>NUCLEOTIDE SEQUENCE</scope>
    <source>
        <strain evidence="11">ChiGjej4B4-7305</strain>
    </source>
</reference>
<evidence type="ECO:0000256" key="9">
    <source>
        <dbReference type="PROSITE-ProRule" id="PRU10141"/>
    </source>
</evidence>
<dbReference type="AlphaFoldDB" id="A0A9D2EFT2"/>
<evidence type="ECO:0000256" key="8">
    <source>
        <dbReference type="ARBA" id="ARBA00048679"/>
    </source>
</evidence>
<comment type="catalytic activity">
    <reaction evidence="7">
        <text>L-threonyl-[protein] + ATP = O-phospho-L-threonyl-[protein] + ADP + H(+)</text>
        <dbReference type="Rhea" id="RHEA:46608"/>
        <dbReference type="Rhea" id="RHEA-COMP:11060"/>
        <dbReference type="Rhea" id="RHEA-COMP:11605"/>
        <dbReference type="ChEBI" id="CHEBI:15378"/>
        <dbReference type="ChEBI" id="CHEBI:30013"/>
        <dbReference type="ChEBI" id="CHEBI:30616"/>
        <dbReference type="ChEBI" id="CHEBI:61977"/>
        <dbReference type="ChEBI" id="CHEBI:456216"/>
        <dbReference type="EC" id="2.7.11.1"/>
    </reaction>
</comment>
<dbReference type="PANTHER" id="PTHR43289">
    <property type="entry name" value="MITOGEN-ACTIVATED PROTEIN KINASE KINASE KINASE 20-RELATED"/>
    <property type="match status" value="1"/>
</dbReference>
<evidence type="ECO:0000256" key="4">
    <source>
        <dbReference type="ARBA" id="ARBA00022741"/>
    </source>
</evidence>
<accession>A0A9D2EFT2</accession>
<comment type="catalytic activity">
    <reaction evidence="8">
        <text>L-seryl-[protein] + ATP = O-phospho-L-seryl-[protein] + ADP + H(+)</text>
        <dbReference type="Rhea" id="RHEA:17989"/>
        <dbReference type="Rhea" id="RHEA-COMP:9863"/>
        <dbReference type="Rhea" id="RHEA-COMP:11604"/>
        <dbReference type="ChEBI" id="CHEBI:15378"/>
        <dbReference type="ChEBI" id="CHEBI:29999"/>
        <dbReference type="ChEBI" id="CHEBI:30616"/>
        <dbReference type="ChEBI" id="CHEBI:83421"/>
        <dbReference type="ChEBI" id="CHEBI:456216"/>
        <dbReference type="EC" id="2.7.11.1"/>
    </reaction>
</comment>
<sequence length="220" mass="23719">MVNDVPRVLSGRYEIGEPIGRGGMAEVYIGRDNRLGRTVAIKMLRSDLARDPSFHTRFRREAQSAASLNHPAIVSVYDTGDEPTTGVDGTEVAIPFIVMEYVEGHTVRDLLKDGSALPLDEAVEITQGVLAALEYSHHAGIVHRDIKPANVMLTPTGAVKVMDFGIARAMADSSATMTQTQAVVGTAQYLSPEQARGEVVDTRSDLYSTGCLLYELLTGA</sequence>
<dbReference type="Proteomes" id="UP000824037">
    <property type="component" value="Unassembled WGS sequence"/>
</dbReference>
<dbReference type="EMBL" id="DXBY01000240">
    <property type="protein sequence ID" value="HIZ36874.1"/>
    <property type="molecule type" value="Genomic_DNA"/>
</dbReference>
<comment type="caution">
    <text evidence="11">The sequence shown here is derived from an EMBL/GenBank/DDBJ whole genome shotgun (WGS) entry which is preliminary data.</text>
</comment>
<evidence type="ECO:0000259" key="10">
    <source>
        <dbReference type="PROSITE" id="PS50011"/>
    </source>
</evidence>
<evidence type="ECO:0000313" key="12">
    <source>
        <dbReference type="Proteomes" id="UP000824037"/>
    </source>
</evidence>
<dbReference type="Pfam" id="PF00069">
    <property type="entry name" value="Pkinase"/>
    <property type="match status" value="1"/>
</dbReference>
<dbReference type="PANTHER" id="PTHR43289:SF6">
    <property type="entry name" value="SERINE_THREONINE-PROTEIN KINASE NEKL-3"/>
    <property type="match status" value="1"/>
</dbReference>
<proteinExistence type="predicted"/>
<keyword evidence="3" id="KW-0808">Transferase</keyword>
<dbReference type="GO" id="GO:0005524">
    <property type="term" value="F:ATP binding"/>
    <property type="evidence" value="ECO:0007669"/>
    <property type="project" value="UniProtKB-UniRule"/>
</dbReference>
<keyword evidence="2" id="KW-0723">Serine/threonine-protein kinase</keyword>
<dbReference type="InterPro" id="IPR008271">
    <property type="entry name" value="Ser/Thr_kinase_AS"/>
</dbReference>
<organism evidence="11 12">
    <name type="scientific">Candidatus Ruania gallistercoris</name>
    <dbReference type="NCBI Taxonomy" id="2838746"/>
    <lineage>
        <taxon>Bacteria</taxon>
        <taxon>Bacillati</taxon>
        <taxon>Actinomycetota</taxon>
        <taxon>Actinomycetes</taxon>
        <taxon>Micrococcales</taxon>
        <taxon>Ruaniaceae</taxon>
        <taxon>Ruania</taxon>
    </lineage>
</organism>
<dbReference type="PIRSF" id="PIRSF000654">
    <property type="entry name" value="Integrin-linked_kinase"/>
    <property type="match status" value="1"/>
</dbReference>
<dbReference type="Gene3D" id="3.30.200.20">
    <property type="entry name" value="Phosphorylase Kinase, domain 1"/>
    <property type="match status" value="1"/>
</dbReference>
<keyword evidence="6 9" id="KW-0067">ATP-binding</keyword>
<feature type="domain" description="Protein kinase" evidence="10">
    <location>
        <begin position="13"/>
        <end position="220"/>
    </location>
</feature>
<dbReference type="EC" id="2.7.11.1" evidence="1"/>
<evidence type="ECO:0000256" key="2">
    <source>
        <dbReference type="ARBA" id="ARBA00022527"/>
    </source>
</evidence>
<dbReference type="InterPro" id="IPR017441">
    <property type="entry name" value="Protein_kinase_ATP_BS"/>
</dbReference>
<feature type="binding site" evidence="9">
    <location>
        <position position="42"/>
    </location>
    <ligand>
        <name>ATP</name>
        <dbReference type="ChEBI" id="CHEBI:30616"/>
    </ligand>
</feature>
<keyword evidence="5 11" id="KW-0418">Kinase</keyword>
<keyword evidence="4 9" id="KW-0547">Nucleotide-binding</keyword>
<dbReference type="SMART" id="SM00220">
    <property type="entry name" value="S_TKc"/>
    <property type="match status" value="1"/>
</dbReference>
<evidence type="ECO:0000256" key="7">
    <source>
        <dbReference type="ARBA" id="ARBA00047899"/>
    </source>
</evidence>
<dbReference type="SUPFAM" id="SSF56112">
    <property type="entry name" value="Protein kinase-like (PK-like)"/>
    <property type="match status" value="1"/>
</dbReference>
<evidence type="ECO:0000256" key="3">
    <source>
        <dbReference type="ARBA" id="ARBA00022679"/>
    </source>
</evidence>
<dbReference type="Gene3D" id="1.10.510.10">
    <property type="entry name" value="Transferase(Phosphotransferase) domain 1"/>
    <property type="match status" value="1"/>
</dbReference>